<dbReference type="SUPFAM" id="SSF56300">
    <property type="entry name" value="Metallo-dependent phosphatases"/>
    <property type="match status" value="1"/>
</dbReference>
<dbReference type="InterPro" id="IPR038607">
    <property type="entry name" value="PhoD-like_sf"/>
</dbReference>
<feature type="domain" description="PhoD-like phosphatase metallophosphatase" evidence="2">
    <location>
        <begin position="205"/>
        <end position="513"/>
    </location>
</feature>
<sequence length="628" mass="70805">MNNNDHKKNIEVEYDKSRRTFLKYFLAGSAVMALEATGLTRLSSMVSPVQAATAINPYTASQAIGKGFPQSVASGDPTPTGAMLWTRVDPTLETGLTNKEFSSEVIYWLENKGGNDATLEDGINQGKFIMFEISRKSDFSELEMRGFSPIWKDHDSVVRVDLDGALSSQQTYYYRFITKSGLVSKTGRFKTLPAVGADVASASIGYVSCQDYTNGYFNALGYMADEEMDFFLHLGDYIYESVGDAAYQGNIDGRQIKLLSGQAKAFTIEDYRTLYKTYRSDKHLQKLHENHAMVGIWDDHEFANDTYYPAVAPDDNPDSDPNRRLVANQVWFEYIPARVPYNPEGTFEDSVKIYRSVQVGNLASIIMTDERLYRSAHPCGQGTLDRYLTSGCEDINLSSRTMLGKTQKEWFLNELKNAKGTWKIWGNEVQVTQLKALGRYLNLDAWDGYAYERRQIAQTVLDNGIQNFLALTGDFHTFEAGYMQNEYVRGGEKYGVELMVGSVTSSNLRETLRNSLNNIPDLSSPIPMDAADDLVNRLKSRFSVLSTITAELLFKELQNIVKLENPWIELFDSTTHGYALLQLSKTKAKWTAYKVDNIERPEATKKLLWQCEVPNGEVKIDVLEGSIF</sequence>
<reference evidence="5" key="1">
    <citation type="journal article" date="2019" name="Int. J. Syst. Evol. Microbiol.">
        <title>The Global Catalogue of Microorganisms (GCM) 10K type strain sequencing project: providing services to taxonomists for standard genome sequencing and annotation.</title>
        <authorList>
            <consortium name="The Broad Institute Genomics Platform"/>
            <consortium name="The Broad Institute Genome Sequencing Center for Infectious Disease"/>
            <person name="Wu L."/>
            <person name="Ma J."/>
        </authorList>
    </citation>
    <scope>NUCLEOTIDE SEQUENCE [LARGE SCALE GENOMIC DNA]</scope>
    <source>
        <strain evidence="5">NBRC 106396</strain>
    </source>
</reference>
<dbReference type="PROSITE" id="PS51318">
    <property type="entry name" value="TAT"/>
    <property type="match status" value="1"/>
</dbReference>
<dbReference type="Gene3D" id="2.60.40.380">
    <property type="entry name" value="Purple acid phosphatase-like, N-terminal"/>
    <property type="match status" value="1"/>
</dbReference>
<dbReference type="InterPro" id="IPR029052">
    <property type="entry name" value="Metallo-depent_PP-like"/>
</dbReference>
<evidence type="ECO:0000259" key="2">
    <source>
        <dbReference type="Pfam" id="PF09423"/>
    </source>
</evidence>
<evidence type="ECO:0000313" key="5">
    <source>
        <dbReference type="Proteomes" id="UP001596549"/>
    </source>
</evidence>
<evidence type="ECO:0000313" key="4">
    <source>
        <dbReference type="EMBL" id="MFC7372583.1"/>
    </source>
</evidence>
<dbReference type="RefSeq" id="WP_379750163.1">
    <property type="nucleotide sequence ID" value="NZ_JBHTCP010000044.1"/>
</dbReference>
<comment type="caution">
    <text evidence="4">The sequence shown here is derived from an EMBL/GenBank/DDBJ whole genome shotgun (WGS) entry which is preliminary data.</text>
</comment>
<keyword evidence="1" id="KW-0472">Membrane</keyword>
<dbReference type="InterPro" id="IPR018946">
    <property type="entry name" value="PhoD-like_MPP"/>
</dbReference>
<dbReference type="InterPro" id="IPR032093">
    <property type="entry name" value="PhoD_N"/>
</dbReference>
<gene>
    <name evidence="4" type="ORF">ACFQPF_12975</name>
</gene>
<keyword evidence="1" id="KW-0812">Transmembrane</keyword>
<dbReference type="EMBL" id="JBHTCP010000044">
    <property type="protein sequence ID" value="MFC7372583.1"/>
    <property type="molecule type" value="Genomic_DNA"/>
</dbReference>
<dbReference type="Gene3D" id="3.60.21.70">
    <property type="entry name" value="PhoD-like phosphatase"/>
    <property type="match status" value="1"/>
</dbReference>
<dbReference type="InterPro" id="IPR006311">
    <property type="entry name" value="TAT_signal"/>
</dbReference>
<name>A0ABW2NTJ8_9BACL</name>
<evidence type="ECO:0000259" key="3">
    <source>
        <dbReference type="Pfam" id="PF16655"/>
    </source>
</evidence>
<feature type="transmembrane region" description="Helical" evidence="1">
    <location>
        <begin position="21"/>
        <end position="39"/>
    </location>
</feature>
<dbReference type="Proteomes" id="UP001596549">
    <property type="component" value="Unassembled WGS sequence"/>
</dbReference>
<organism evidence="4 5">
    <name type="scientific">Fictibacillus iocasae</name>
    <dbReference type="NCBI Taxonomy" id="2715437"/>
    <lineage>
        <taxon>Bacteria</taxon>
        <taxon>Bacillati</taxon>
        <taxon>Bacillota</taxon>
        <taxon>Bacilli</taxon>
        <taxon>Bacillales</taxon>
        <taxon>Fictibacillaceae</taxon>
        <taxon>Fictibacillus</taxon>
    </lineage>
</organism>
<accession>A0ABW2NTJ8</accession>
<feature type="domain" description="Phospholipase D N-terminal" evidence="3">
    <location>
        <begin position="71"/>
        <end position="191"/>
    </location>
</feature>
<protein>
    <submittedName>
        <fullName evidence="4">Alkaline phosphatase D family protein</fullName>
    </submittedName>
</protein>
<evidence type="ECO:0000256" key="1">
    <source>
        <dbReference type="SAM" id="Phobius"/>
    </source>
</evidence>
<dbReference type="PANTHER" id="PTHR43606:SF2">
    <property type="entry name" value="ALKALINE PHOSPHATASE FAMILY PROTEIN (AFU_ORTHOLOGUE AFUA_5G03860)"/>
    <property type="match status" value="1"/>
</dbReference>
<dbReference type="Pfam" id="PF09423">
    <property type="entry name" value="PhoD"/>
    <property type="match status" value="1"/>
</dbReference>
<proteinExistence type="predicted"/>
<dbReference type="CDD" id="cd07389">
    <property type="entry name" value="MPP_PhoD"/>
    <property type="match status" value="1"/>
</dbReference>
<keyword evidence="1" id="KW-1133">Transmembrane helix</keyword>
<dbReference type="PANTHER" id="PTHR43606">
    <property type="entry name" value="PHOSPHATASE, PUTATIVE (AFU_ORTHOLOGUE AFUA_6G08710)-RELATED"/>
    <property type="match status" value="1"/>
</dbReference>
<keyword evidence="5" id="KW-1185">Reference proteome</keyword>
<dbReference type="InterPro" id="IPR052900">
    <property type="entry name" value="Phospholipid_Metab_Enz"/>
</dbReference>
<dbReference type="Pfam" id="PF16655">
    <property type="entry name" value="PhoD_N"/>
    <property type="match status" value="1"/>
</dbReference>